<name>A0A5N6MD42_9ASTR</name>
<evidence type="ECO:0000313" key="1">
    <source>
        <dbReference type="EMBL" id="KAD3338326.1"/>
    </source>
</evidence>
<keyword evidence="2" id="KW-1185">Reference proteome</keyword>
<dbReference type="EMBL" id="SZYD01000016">
    <property type="protein sequence ID" value="KAD3338326.1"/>
    <property type="molecule type" value="Genomic_DNA"/>
</dbReference>
<accession>A0A5N6MD42</accession>
<organism evidence="1 2">
    <name type="scientific">Mikania micrantha</name>
    <name type="common">bitter vine</name>
    <dbReference type="NCBI Taxonomy" id="192012"/>
    <lineage>
        <taxon>Eukaryota</taxon>
        <taxon>Viridiplantae</taxon>
        <taxon>Streptophyta</taxon>
        <taxon>Embryophyta</taxon>
        <taxon>Tracheophyta</taxon>
        <taxon>Spermatophyta</taxon>
        <taxon>Magnoliopsida</taxon>
        <taxon>eudicotyledons</taxon>
        <taxon>Gunneridae</taxon>
        <taxon>Pentapetalae</taxon>
        <taxon>asterids</taxon>
        <taxon>campanulids</taxon>
        <taxon>Asterales</taxon>
        <taxon>Asteraceae</taxon>
        <taxon>Asteroideae</taxon>
        <taxon>Heliantheae alliance</taxon>
        <taxon>Eupatorieae</taxon>
        <taxon>Mikania</taxon>
    </lineage>
</organism>
<gene>
    <name evidence="1" type="ORF">E3N88_33847</name>
</gene>
<dbReference type="PANTHER" id="PTHR46238">
    <property type="entry name" value="REVERSE TRANSCRIPTASE DOMAIN-CONTAINING PROTEIN"/>
    <property type="match status" value="1"/>
</dbReference>
<proteinExistence type="predicted"/>
<dbReference type="Proteomes" id="UP000326396">
    <property type="component" value="Linkage Group LG6"/>
</dbReference>
<sequence>MLKRTLGFAGTMQSVMFLMNFQVRPRPYFFSKTEYLCCNFSGTNGEEDEDHQVTIGGQEVPQTTKFKYLGSFDQSDGDIDCDVAHRVQAGWNRWRAATSILCDKRFPDKLKGKFYRVAVRLAMLYESDCWPIKKTQERKLDTTEMRMLRWMCGLGPGCRTMGLSSLLGQGSGLGPNPMRLGHSDDVRPNEVWAWLCVACLTSVEWHQWPKGGDWTNDGYRTGRMRPFDLGHTPLIRPPWFIR</sequence>
<comment type="caution">
    <text evidence="1">The sequence shown here is derived from an EMBL/GenBank/DDBJ whole genome shotgun (WGS) entry which is preliminary data.</text>
</comment>
<reference evidence="1 2" key="1">
    <citation type="submission" date="2019-05" db="EMBL/GenBank/DDBJ databases">
        <title>Mikania micrantha, genome provides insights into the molecular mechanism of rapid growth.</title>
        <authorList>
            <person name="Liu B."/>
        </authorList>
    </citation>
    <scope>NUCLEOTIDE SEQUENCE [LARGE SCALE GENOMIC DNA]</scope>
    <source>
        <strain evidence="1">NLD-2019</strain>
        <tissue evidence="1">Leaf</tissue>
    </source>
</reference>
<dbReference type="OrthoDB" id="768353at2759"/>
<protein>
    <submittedName>
        <fullName evidence="1">Uncharacterized protein</fullName>
    </submittedName>
</protein>
<evidence type="ECO:0000313" key="2">
    <source>
        <dbReference type="Proteomes" id="UP000326396"/>
    </source>
</evidence>
<dbReference type="PANTHER" id="PTHR46238:SF8">
    <property type="entry name" value="ENDONUCLEASE_EXONUCLEASE_PHOSPHATASE DOMAIN-CONTAINING PROTEIN"/>
    <property type="match status" value="1"/>
</dbReference>
<dbReference type="AlphaFoldDB" id="A0A5N6MD42"/>